<evidence type="ECO:0000313" key="3">
    <source>
        <dbReference type="EMBL" id="TIX50121.1"/>
    </source>
</evidence>
<feature type="domain" description="Fatty acid desaturase" evidence="2">
    <location>
        <begin position="54"/>
        <end position="262"/>
    </location>
</feature>
<comment type="caution">
    <text evidence="3">The sequence shown here is derived from an EMBL/GenBank/DDBJ whole genome shotgun (WGS) entry which is preliminary data.</text>
</comment>
<organism evidence="3 4">
    <name type="scientific">Alteraurantiacibacter aquimixticola</name>
    <dbReference type="NCBI Taxonomy" id="2489173"/>
    <lineage>
        <taxon>Bacteria</taxon>
        <taxon>Pseudomonadati</taxon>
        <taxon>Pseudomonadota</taxon>
        <taxon>Alphaproteobacteria</taxon>
        <taxon>Sphingomonadales</taxon>
        <taxon>Erythrobacteraceae</taxon>
        <taxon>Alteraurantiacibacter</taxon>
    </lineage>
</organism>
<evidence type="ECO:0000256" key="1">
    <source>
        <dbReference type="SAM" id="Phobius"/>
    </source>
</evidence>
<name>A0A4T3EZC4_9SPHN</name>
<dbReference type="InterPro" id="IPR005804">
    <property type="entry name" value="FA_desaturase_dom"/>
</dbReference>
<dbReference type="OrthoDB" id="9792534at2"/>
<evidence type="ECO:0000259" key="2">
    <source>
        <dbReference type="Pfam" id="PF00487"/>
    </source>
</evidence>
<feature type="transmembrane region" description="Helical" evidence="1">
    <location>
        <begin position="162"/>
        <end position="180"/>
    </location>
</feature>
<dbReference type="AlphaFoldDB" id="A0A4T3EZC4"/>
<evidence type="ECO:0000313" key="4">
    <source>
        <dbReference type="Proteomes" id="UP000309389"/>
    </source>
</evidence>
<dbReference type="RefSeq" id="WP_136693141.1">
    <property type="nucleotide sequence ID" value="NZ_SSHH01000002.1"/>
</dbReference>
<keyword evidence="1" id="KW-1133">Transmembrane helix</keyword>
<accession>A0A4T3EZC4</accession>
<sequence>MRNLPHEKTPSRAHILRQVSWQDLVAMRPTDGIVECLHPLPWFAASIAFAANGWFLAAMPCTFMFFLTGLRLNHEAIHRNLGFGKAGHHAVLHGLSMLMLCSNHSVAWNHLEHHRHAGKPTDLEGKAGRMNFLQVVFYGPLFAWETHRHAWVNGGSEQRRRMLVDGAVNLVIPALAFTLWSPALAYHLVMMVGAQSLTAFFAVWITHHGCEDHVLVARTQRNRWVNLASYNMFFHLEHHLFPAVPVKRLALLAERLDAAFPTIIARTRRVVPGQA</sequence>
<dbReference type="Proteomes" id="UP000309389">
    <property type="component" value="Unassembled WGS sequence"/>
</dbReference>
<feature type="transmembrane region" description="Helical" evidence="1">
    <location>
        <begin position="47"/>
        <end position="70"/>
    </location>
</feature>
<keyword evidence="4" id="KW-1185">Reference proteome</keyword>
<dbReference type="GO" id="GO:0006629">
    <property type="term" value="P:lipid metabolic process"/>
    <property type="evidence" value="ECO:0007669"/>
    <property type="project" value="InterPro"/>
</dbReference>
<keyword evidence="1" id="KW-0812">Transmembrane</keyword>
<proteinExistence type="predicted"/>
<dbReference type="EMBL" id="SSHH01000002">
    <property type="protein sequence ID" value="TIX50121.1"/>
    <property type="molecule type" value="Genomic_DNA"/>
</dbReference>
<keyword evidence="1" id="KW-0472">Membrane</keyword>
<protein>
    <submittedName>
        <fullName evidence="3">Fatty acid desaturase</fullName>
    </submittedName>
</protein>
<reference evidence="3 4" key="1">
    <citation type="submission" date="2019-04" db="EMBL/GenBank/DDBJ databases">
        <title>Altererythrobacter aquimixticola sp. nov., isolated from sediment of junction between the ocean and a freshwater spring.</title>
        <authorList>
            <person name="Yoon J.-H."/>
        </authorList>
    </citation>
    <scope>NUCLEOTIDE SEQUENCE [LARGE SCALE GENOMIC DNA]</scope>
    <source>
        <strain evidence="3 4">SSKS-13</strain>
    </source>
</reference>
<dbReference type="Pfam" id="PF00487">
    <property type="entry name" value="FA_desaturase"/>
    <property type="match status" value="1"/>
</dbReference>
<gene>
    <name evidence="3" type="ORF">E5222_07430</name>
</gene>